<reference evidence="7 8" key="1">
    <citation type="submission" date="2020-08" db="EMBL/GenBank/DDBJ databases">
        <title>Plant Genome Project.</title>
        <authorList>
            <person name="Zhang R.-G."/>
        </authorList>
    </citation>
    <scope>NUCLEOTIDE SEQUENCE [LARGE SCALE GENOMIC DNA]</scope>
    <source>
        <tissue evidence="7">Rhizome</tissue>
    </source>
</reference>
<evidence type="ECO:0000256" key="1">
    <source>
        <dbReference type="ARBA" id="ARBA00003291"/>
    </source>
</evidence>
<dbReference type="SMART" id="SM00054">
    <property type="entry name" value="EFh"/>
    <property type="match status" value="2"/>
</dbReference>
<feature type="region of interest" description="Disordered" evidence="5">
    <location>
        <begin position="69"/>
        <end position="100"/>
    </location>
</feature>
<dbReference type="FunFam" id="1.10.238.10:FF:000089">
    <property type="entry name" value="calmodulin-like protein 3"/>
    <property type="match status" value="1"/>
</dbReference>
<evidence type="ECO:0000259" key="6">
    <source>
        <dbReference type="PROSITE" id="PS50222"/>
    </source>
</evidence>
<keyword evidence="3" id="KW-0677">Repeat</keyword>
<comment type="caution">
    <text evidence="7">The sequence shown here is derived from an EMBL/GenBank/DDBJ whole genome shotgun (WGS) entry which is preliminary data.</text>
</comment>
<evidence type="ECO:0000256" key="4">
    <source>
        <dbReference type="ARBA" id="ARBA00022837"/>
    </source>
</evidence>
<feature type="domain" description="EF-hand" evidence="6">
    <location>
        <begin position="190"/>
        <end position="225"/>
    </location>
</feature>
<dbReference type="InterPro" id="IPR039647">
    <property type="entry name" value="EF_hand_pair_protein_CML-like"/>
</dbReference>
<keyword evidence="8" id="KW-1185">Reference proteome</keyword>
<comment type="function">
    <text evidence="1">Potential calcium sensor.</text>
</comment>
<feature type="compositionally biased region" description="Low complexity" evidence="5">
    <location>
        <begin position="77"/>
        <end position="96"/>
    </location>
</feature>
<gene>
    <name evidence="7" type="ORF">ZIOFF_036333</name>
</gene>
<proteinExistence type="predicted"/>
<protein>
    <recommendedName>
        <fullName evidence="6">EF-hand domain-containing protein</fullName>
    </recommendedName>
</protein>
<evidence type="ECO:0000256" key="5">
    <source>
        <dbReference type="SAM" id="MobiDB-lite"/>
    </source>
</evidence>
<evidence type="ECO:0000313" key="7">
    <source>
        <dbReference type="EMBL" id="KAG6504009.1"/>
    </source>
</evidence>
<accession>A0A8J5L1S0</accession>
<dbReference type="OrthoDB" id="26525at2759"/>
<name>A0A8J5L1S0_ZINOF</name>
<dbReference type="Pfam" id="PF13499">
    <property type="entry name" value="EF-hand_7"/>
    <property type="match status" value="1"/>
</dbReference>
<feature type="domain" description="EF-hand" evidence="6">
    <location>
        <begin position="153"/>
        <end position="188"/>
    </location>
</feature>
<evidence type="ECO:0000256" key="2">
    <source>
        <dbReference type="ARBA" id="ARBA00022723"/>
    </source>
</evidence>
<sequence length="225" mass="24265">MPINAAGKKKSAREASWKLPSRHPLPFFLTSVETVAKARKRKKRRPTKATSDSAMKLSVPSFFASHFKRSGKKSSSRRSSSDASTDGDSSTSSSSSLFHPHQASASPCSVLLPSFTARDLEAALRSLGPIDAGGGVDLTEAELAALLAEPSPEAEEELREAFAVFDSDGDGKISAEELRRVLETLGDEGCSLDDCRRMIHGIDTDGDGFVCFNDFARMMDGQRCF</sequence>
<evidence type="ECO:0000313" key="8">
    <source>
        <dbReference type="Proteomes" id="UP000734854"/>
    </source>
</evidence>
<dbReference type="AlphaFoldDB" id="A0A8J5L1S0"/>
<organism evidence="7 8">
    <name type="scientific">Zingiber officinale</name>
    <name type="common">Ginger</name>
    <name type="synonym">Amomum zingiber</name>
    <dbReference type="NCBI Taxonomy" id="94328"/>
    <lineage>
        <taxon>Eukaryota</taxon>
        <taxon>Viridiplantae</taxon>
        <taxon>Streptophyta</taxon>
        <taxon>Embryophyta</taxon>
        <taxon>Tracheophyta</taxon>
        <taxon>Spermatophyta</taxon>
        <taxon>Magnoliopsida</taxon>
        <taxon>Liliopsida</taxon>
        <taxon>Zingiberales</taxon>
        <taxon>Zingiberaceae</taxon>
        <taxon>Zingiber</taxon>
    </lineage>
</organism>
<dbReference type="InterPro" id="IPR002048">
    <property type="entry name" value="EF_hand_dom"/>
</dbReference>
<dbReference type="PANTHER" id="PTHR10891">
    <property type="entry name" value="EF-HAND CALCIUM-BINDING DOMAIN CONTAINING PROTEIN"/>
    <property type="match status" value="1"/>
</dbReference>
<dbReference type="PROSITE" id="PS50222">
    <property type="entry name" value="EF_HAND_2"/>
    <property type="match status" value="2"/>
</dbReference>
<dbReference type="CDD" id="cd00051">
    <property type="entry name" value="EFh"/>
    <property type="match status" value="1"/>
</dbReference>
<dbReference type="EMBL" id="JACMSC010000010">
    <property type="protein sequence ID" value="KAG6504009.1"/>
    <property type="molecule type" value="Genomic_DNA"/>
</dbReference>
<keyword evidence="2" id="KW-0479">Metal-binding</keyword>
<dbReference type="Proteomes" id="UP000734854">
    <property type="component" value="Unassembled WGS sequence"/>
</dbReference>
<dbReference type="GO" id="GO:0005509">
    <property type="term" value="F:calcium ion binding"/>
    <property type="evidence" value="ECO:0007669"/>
    <property type="project" value="InterPro"/>
</dbReference>
<keyword evidence="4" id="KW-0106">Calcium</keyword>
<dbReference type="InterPro" id="IPR018247">
    <property type="entry name" value="EF_Hand_1_Ca_BS"/>
</dbReference>
<dbReference type="PROSITE" id="PS00018">
    <property type="entry name" value="EF_HAND_1"/>
    <property type="match status" value="2"/>
</dbReference>
<evidence type="ECO:0000256" key="3">
    <source>
        <dbReference type="ARBA" id="ARBA00022737"/>
    </source>
</evidence>